<dbReference type="AlphaFoldDB" id="A0A3M0Z020"/>
<evidence type="ECO:0000313" key="3">
    <source>
        <dbReference type="Proteomes" id="UP000269410"/>
    </source>
</evidence>
<dbReference type="Gene3D" id="3.40.50.150">
    <property type="entry name" value="Vaccinia Virus protein VP39"/>
    <property type="match status" value="1"/>
</dbReference>
<dbReference type="Proteomes" id="UP000269410">
    <property type="component" value="Unassembled WGS sequence"/>
</dbReference>
<dbReference type="CDD" id="cd02440">
    <property type="entry name" value="AdoMet_MTases"/>
    <property type="match status" value="1"/>
</dbReference>
<organism evidence="2 3">
    <name type="scientific">Candidatus Dojkabacteria bacterium</name>
    <dbReference type="NCBI Taxonomy" id="2099670"/>
    <lineage>
        <taxon>Bacteria</taxon>
        <taxon>Candidatus Dojkabacteria</taxon>
    </lineage>
</organism>
<evidence type="ECO:0000259" key="1">
    <source>
        <dbReference type="Pfam" id="PF01170"/>
    </source>
</evidence>
<gene>
    <name evidence="2" type="ORF">D6810_02440</name>
</gene>
<name>A0A3M0Z020_9BACT</name>
<dbReference type="InterPro" id="IPR000241">
    <property type="entry name" value="RlmKL-like_Mtase"/>
</dbReference>
<sequence>MNKFCFYHLKGVGNFVESELLDKFGRLVSILNRDNDKNTIEIASEIEYLECFRVIKSAIRVTKDKRCIALDKPLWRRCFSPAGINPSLAWCMCKFAGLDYSSVIIDPFCGSGTIGITAGFEFGVKKVFMSDISEKSINTTIENLRQAGRLLRSKQLKKVKTSFKAFVSDIKNLNFGQNKFTHIITNPPYGLRSGKHLDNTKIYKTLACFASKYLDDSGLCILISQEKRLVLKVFNEFNLVDSFDVSSGGLHLKVWKFARFDTFK</sequence>
<dbReference type="GO" id="GO:0003676">
    <property type="term" value="F:nucleic acid binding"/>
    <property type="evidence" value="ECO:0007669"/>
    <property type="project" value="InterPro"/>
</dbReference>
<reference evidence="2 3" key="1">
    <citation type="submission" date="2018-10" db="EMBL/GenBank/DDBJ databases">
        <title>Thermophilic Lithotrophy and Phototrophy in an Intertidal, Iron-rich, Geothermal Spring.</title>
        <authorList>
            <person name="Ward L.M."/>
            <person name="Idei A."/>
            <person name="Nakagawa M."/>
            <person name="Ueno Y."/>
            <person name="Fischer W."/>
            <person name="Mcglynn S.E."/>
        </authorList>
    </citation>
    <scope>NUCLEOTIDE SEQUENCE [LARGE SCALE GENOMIC DNA]</scope>
    <source>
        <strain evidence="2">J137</strain>
    </source>
</reference>
<dbReference type="PANTHER" id="PTHR14911:SF13">
    <property type="entry name" value="TRNA (GUANINE(6)-N2)-METHYLTRANSFERASE THUMP3"/>
    <property type="match status" value="1"/>
</dbReference>
<dbReference type="GO" id="GO:0030488">
    <property type="term" value="P:tRNA methylation"/>
    <property type="evidence" value="ECO:0007669"/>
    <property type="project" value="TreeGrafter"/>
</dbReference>
<protein>
    <recommendedName>
        <fullName evidence="1">Ribosomal RNA large subunit methyltransferase K/L-like methyltransferase domain-containing protein</fullName>
    </recommendedName>
</protein>
<comment type="caution">
    <text evidence="2">The sequence shown here is derived from an EMBL/GenBank/DDBJ whole genome shotgun (WGS) entry which is preliminary data.</text>
</comment>
<accession>A0A3M0Z020</accession>
<proteinExistence type="predicted"/>
<dbReference type="EMBL" id="RFKV01000080">
    <property type="protein sequence ID" value="RMD76947.1"/>
    <property type="molecule type" value="Genomic_DNA"/>
</dbReference>
<evidence type="ECO:0000313" key="2">
    <source>
        <dbReference type="EMBL" id="RMD76947.1"/>
    </source>
</evidence>
<dbReference type="InterPro" id="IPR029063">
    <property type="entry name" value="SAM-dependent_MTases_sf"/>
</dbReference>
<dbReference type="InterPro" id="IPR002052">
    <property type="entry name" value="DNA_methylase_N6_adenine_CS"/>
</dbReference>
<dbReference type="PANTHER" id="PTHR14911">
    <property type="entry name" value="THUMP DOMAIN-CONTAINING"/>
    <property type="match status" value="1"/>
</dbReference>
<dbReference type="GO" id="GO:0016423">
    <property type="term" value="F:tRNA (guanine) methyltransferase activity"/>
    <property type="evidence" value="ECO:0007669"/>
    <property type="project" value="TreeGrafter"/>
</dbReference>
<dbReference type="SUPFAM" id="SSF53335">
    <property type="entry name" value="S-adenosyl-L-methionine-dependent methyltransferases"/>
    <property type="match status" value="1"/>
</dbReference>
<feature type="domain" description="Ribosomal RNA large subunit methyltransferase K/L-like methyltransferase" evidence="1">
    <location>
        <begin position="74"/>
        <end position="239"/>
    </location>
</feature>
<dbReference type="Pfam" id="PF01170">
    <property type="entry name" value="UPF0020"/>
    <property type="match status" value="1"/>
</dbReference>
<dbReference type="PROSITE" id="PS00092">
    <property type="entry name" value="N6_MTASE"/>
    <property type="match status" value="1"/>
</dbReference>